<dbReference type="EMBL" id="QURB01000006">
    <property type="protein sequence ID" value="RFC53925.1"/>
    <property type="molecule type" value="Genomic_DNA"/>
</dbReference>
<keyword evidence="3" id="KW-1185">Reference proteome</keyword>
<evidence type="ECO:0000259" key="1">
    <source>
        <dbReference type="Pfam" id="PF01048"/>
    </source>
</evidence>
<dbReference type="Pfam" id="PF01048">
    <property type="entry name" value="PNP_UDP_1"/>
    <property type="match status" value="1"/>
</dbReference>
<evidence type="ECO:0000313" key="2">
    <source>
        <dbReference type="EMBL" id="RFC53925.1"/>
    </source>
</evidence>
<reference evidence="2 3" key="1">
    <citation type="submission" date="2018-08" db="EMBL/GenBank/DDBJ databases">
        <title>The draft genome squence of Brumimicrobium sp. N62.</title>
        <authorList>
            <person name="Du Z.-J."/>
            <person name="Luo H.-R."/>
        </authorList>
    </citation>
    <scope>NUCLEOTIDE SEQUENCE [LARGE SCALE GENOMIC DNA]</scope>
    <source>
        <strain evidence="2 3">N62</strain>
    </source>
</reference>
<gene>
    <name evidence="2" type="ORF">DXU93_10275</name>
</gene>
<dbReference type="PANTHER" id="PTHR43691:SF15">
    <property type="entry name" value="PHOSPHORYLASE, PUTATIVE-RELATED"/>
    <property type="match status" value="1"/>
</dbReference>
<dbReference type="InterPro" id="IPR000845">
    <property type="entry name" value="Nucleoside_phosphorylase_d"/>
</dbReference>
<feature type="domain" description="Nucleoside phosphorylase" evidence="1">
    <location>
        <begin position="31"/>
        <end position="272"/>
    </location>
</feature>
<dbReference type="CDD" id="cd00436">
    <property type="entry name" value="UP_TbUP-like"/>
    <property type="match status" value="1"/>
</dbReference>
<accession>A0A3E1EWJ3</accession>
<proteinExistence type="predicted"/>
<dbReference type="AlphaFoldDB" id="A0A3E1EWJ3"/>
<dbReference type="PANTHER" id="PTHR43691">
    <property type="entry name" value="URIDINE PHOSPHORYLASE"/>
    <property type="match status" value="1"/>
</dbReference>
<dbReference type="RefSeq" id="WP_116881206.1">
    <property type="nucleotide sequence ID" value="NZ_QURB01000006.1"/>
</dbReference>
<dbReference type="InterPro" id="IPR035994">
    <property type="entry name" value="Nucleoside_phosphorylase_sf"/>
</dbReference>
<dbReference type="OrthoDB" id="9772602at2"/>
<dbReference type="SUPFAM" id="SSF53167">
    <property type="entry name" value="Purine and uridine phosphorylases"/>
    <property type="match status" value="1"/>
</dbReference>
<dbReference type="GO" id="GO:0004850">
    <property type="term" value="F:uridine phosphorylase activity"/>
    <property type="evidence" value="ECO:0007669"/>
    <property type="project" value="TreeGrafter"/>
</dbReference>
<evidence type="ECO:0000313" key="3">
    <source>
        <dbReference type="Proteomes" id="UP000257127"/>
    </source>
</evidence>
<dbReference type="GO" id="GO:0006218">
    <property type="term" value="P:uridine catabolic process"/>
    <property type="evidence" value="ECO:0007669"/>
    <property type="project" value="TreeGrafter"/>
</dbReference>
<organism evidence="2 3">
    <name type="scientific">Brumimicrobium aurantiacum</name>
    <dbReference type="NCBI Taxonomy" id="1737063"/>
    <lineage>
        <taxon>Bacteria</taxon>
        <taxon>Pseudomonadati</taxon>
        <taxon>Bacteroidota</taxon>
        <taxon>Flavobacteriia</taxon>
        <taxon>Flavobacteriales</taxon>
        <taxon>Crocinitomicaceae</taxon>
        <taxon>Brumimicrobium</taxon>
    </lineage>
</organism>
<dbReference type="Gene3D" id="3.40.50.1580">
    <property type="entry name" value="Nucleoside phosphorylase domain"/>
    <property type="match status" value="1"/>
</dbReference>
<sequence>MPDFLPSELVVTPKGGVYHLDICPDELAHKIIIVGDQDRVEVVSNYFDEITHKNQHREFACHTGLYQGKEISVVSTGIGTDNIDIVINELDALVNIDLETRNEKKEKVSLEIIRLGTCGILQNEIPIDSFILSTHALGIDNVGHFYERNVDIETQKLEKAIDEGVKLPKYIKPYLTKASEELNNKLDSAEIKKGITVTSSGFYGPQGRRLRLPLVENEMLDSFSDFEYNGHYFSNLEMECSALFSLGSSLGHKTTAICLGLANRRKKEFTKNYESKIIELIEYVLDKI</sequence>
<protein>
    <submittedName>
        <fullName evidence="2">Phosphorylase</fullName>
    </submittedName>
</protein>
<dbReference type="GO" id="GO:0005829">
    <property type="term" value="C:cytosol"/>
    <property type="evidence" value="ECO:0007669"/>
    <property type="project" value="TreeGrafter"/>
</dbReference>
<name>A0A3E1EWJ3_9FLAO</name>
<comment type="caution">
    <text evidence="2">The sequence shown here is derived from an EMBL/GenBank/DDBJ whole genome shotgun (WGS) entry which is preliminary data.</text>
</comment>
<dbReference type="Proteomes" id="UP000257127">
    <property type="component" value="Unassembled WGS sequence"/>
</dbReference>